<protein>
    <submittedName>
        <fullName evidence="9">Multidrug transporter subunit MdtG</fullName>
    </submittedName>
</protein>
<feature type="transmembrane region" description="Helical" evidence="7">
    <location>
        <begin position="54"/>
        <end position="74"/>
    </location>
</feature>
<dbReference type="InterPro" id="IPR020846">
    <property type="entry name" value="MFS_dom"/>
</dbReference>
<reference evidence="9 10" key="1">
    <citation type="submission" date="2016-09" db="EMBL/GenBank/DDBJ databases">
        <title>Complete Genome Sequence of Lactobacillus salivarius Jin.</title>
        <authorList>
            <person name="Jin N."/>
            <person name="Li C."/>
            <person name="Wang M."/>
            <person name="Ren D."/>
            <person name="Di Y."/>
            <person name="Pan R."/>
            <person name="Du S."/>
            <person name="Lu H."/>
            <person name="Li X."/>
            <person name="Tian M."/>
        </authorList>
    </citation>
    <scope>NUCLEOTIDE SEQUENCE [LARGE SCALE GENOMIC DNA]</scope>
    <source>
        <strain evidence="9 10">CICC 23174</strain>
    </source>
</reference>
<feature type="transmembrane region" description="Helical" evidence="7">
    <location>
        <begin position="95"/>
        <end position="116"/>
    </location>
</feature>
<dbReference type="InterPro" id="IPR001958">
    <property type="entry name" value="Tet-R_TetA/multi-R_MdtG-like"/>
</dbReference>
<feature type="transmembrane region" description="Helical" evidence="7">
    <location>
        <begin position="258"/>
        <end position="278"/>
    </location>
</feature>
<evidence type="ECO:0000256" key="4">
    <source>
        <dbReference type="ARBA" id="ARBA00022692"/>
    </source>
</evidence>
<dbReference type="AlphaFoldDB" id="A0A1D7TQU9"/>
<organism evidence="9 10">
    <name type="scientific">Ligilactobacillus salivarius</name>
    <dbReference type="NCBI Taxonomy" id="1624"/>
    <lineage>
        <taxon>Bacteria</taxon>
        <taxon>Bacillati</taxon>
        <taxon>Bacillota</taxon>
        <taxon>Bacilli</taxon>
        <taxon>Lactobacillales</taxon>
        <taxon>Lactobacillaceae</taxon>
        <taxon>Ligilactobacillus</taxon>
    </lineage>
</organism>
<dbReference type="PROSITE" id="PS50850">
    <property type="entry name" value="MFS"/>
    <property type="match status" value="1"/>
</dbReference>
<dbReference type="PANTHER" id="PTHR43414">
    <property type="entry name" value="MULTIDRUG RESISTANCE PROTEIN MDTG"/>
    <property type="match status" value="1"/>
</dbReference>
<dbReference type="SUPFAM" id="SSF103473">
    <property type="entry name" value="MFS general substrate transporter"/>
    <property type="match status" value="1"/>
</dbReference>
<evidence type="ECO:0000256" key="2">
    <source>
        <dbReference type="ARBA" id="ARBA00022448"/>
    </source>
</evidence>
<feature type="transmembrane region" description="Helical" evidence="7">
    <location>
        <begin position="143"/>
        <end position="166"/>
    </location>
</feature>
<dbReference type="GO" id="GO:0022857">
    <property type="term" value="F:transmembrane transporter activity"/>
    <property type="evidence" value="ECO:0007669"/>
    <property type="project" value="InterPro"/>
</dbReference>
<dbReference type="Gene3D" id="1.20.1250.20">
    <property type="entry name" value="MFS general substrate transporter like domains"/>
    <property type="match status" value="2"/>
</dbReference>
<dbReference type="EMBL" id="CP017107">
    <property type="protein sequence ID" value="AOO73351.1"/>
    <property type="molecule type" value="Genomic_DNA"/>
</dbReference>
<keyword evidence="3" id="KW-1003">Cell membrane</keyword>
<evidence type="ECO:0000313" key="10">
    <source>
        <dbReference type="Proteomes" id="UP000094723"/>
    </source>
</evidence>
<sequence>MQVKVNEYPKTWKRTFISLWLGCFITGLGFSMTMPFMPLFMETLGNFSTWQLNLYSGLAFSMTYLSQAIVSPYWGSLADRKGRKLMCMRASGVMAFTIFLTGLAQGVWVIIFLRFLQGAFSGYINNATAFIAGETPRAKTGSAMANMMTASVSGNLLGPIFGGAIAGSFGYRVPFFITGFMMLIAFFLTWVNTKEHFKPVAKREMKPMKEIFSQISNTKLIISMFITTLIINASLMSISPIISLLVKRLMHGQGNISLVSGIVAAAPGFGTLLVANKLGHKIDEIGPEKVLITGLVVEVLLFIPMSLVTSPWLLAVLRFFIGIADAALLPAVQTILSVDVPPAAFGRIFSYNQSFQASGGVIGPLLGSFVSSLFGYQAVFLFTALMLGFNFILVIWSQHKRILVKK</sequence>
<keyword evidence="6 7" id="KW-0472">Membrane</keyword>
<evidence type="ECO:0000259" key="8">
    <source>
        <dbReference type="PROSITE" id="PS50850"/>
    </source>
</evidence>
<keyword evidence="4 7" id="KW-0812">Transmembrane</keyword>
<keyword evidence="2" id="KW-0813">Transport</keyword>
<evidence type="ECO:0000256" key="5">
    <source>
        <dbReference type="ARBA" id="ARBA00022989"/>
    </source>
</evidence>
<dbReference type="InterPro" id="IPR036259">
    <property type="entry name" value="MFS_trans_sf"/>
</dbReference>
<dbReference type="InterPro" id="IPR011701">
    <property type="entry name" value="MFS"/>
</dbReference>
<feature type="transmembrane region" description="Helical" evidence="7">
    <location>
        <begin position="315"/>
        <end position="336"/>
    </location>
</feature>
<dbReference type="Pfam" id="PF07690">
    <property type="entry name" value="MFS_1"/>
    <property type="match status" value="1"/>
</dbReference>
<feature type="domain" description="Major facilitator superfamily (MFS) profile" evidence="8">
    <location>
        <begin position="15"/>
        <end position="402"/>
    </location>
</feature>
<feature type="transmembrane region" description="Helical" evidence="7">
    <location>
        <begin position="290"/>
        <end position="308"/>
    </location>
</feature>
<evidence type="ECO:0000313" key="9">
    <source>
        <dbReference type="EMBL" id="AOO73351.1"/>
    </source>
</evidence>
<dbReference type="PRINTS" id="PR01035">
    <property type="entry name" value="TCRTETA"/>
</dbReference>
<feature type="transmembrane region" description="Helical" evidence="7">
    <location>
        <begin position="374"/>
        <end position="396"/>
    </location>
</feature>
<keyword evidence="5 7" id="KW-1133">Transmembrane helix</keyword>
<dbReference type="PANTHER" id="PTHR43414:SF6">
    <property type="entry name" value="MULTIDRUG RESISTANCE PROTEIN MDTG"/>
    <property type="match status" value="1"/>
</dbReference>
<evidence type="ECO:0000256" key="3">
    <source>
        <dbReference type="ARBA" id="ARBA00022475"/>
    </source>
</evidence>
<comment type="subcellular location">
    <subcellularLocation>
        <location evidence="1">Cell membrane</location>
        <topology evidence="1">Multi-pass membrane protein</topology>
    </subcellularLocation>
</comment>
<proteinExistence type="predicted"/>
<gene>
    <name evidence="9" type="ORF">BHF65_03595</name>
</gene>
<dbReference type="GO" id="GO:0005886">
    <property type="term" value="C:plasma membrane"/>
    <property type="evidence" value="ECO:0007669"/>
    <property type="project" value="UniProtKB-SubCell"/>
</dbReference>
<evidence type="ECO:0000256" key="6">
    <source>
        <dbReference type="ARBA" id="ARBA00023136"/>
    </source>
</evidence>
<dbReference type="Proteomes" id="UP000094723">
    <property type="component" value="Chromosome"/>
</dbReference>
<name>A0A1D7TQU9_9LACO</name>
<evidence type="ECO:0000256" key="1">
    <source>
        <dbReference type="ARBA" id="ARBA00004651"/>
    </source>
</evidence>
<accession>A0A1D7TQU9</accession>
<evidence type="ECO:0000256" key="7">
    <source>
        <dbReference type="SAM" id="Phobius"/>
    </source>
</evidence>
<feature type="transmembrane region" description="Helical" evidence="7">
    <location>
        <begin position="16"/>
        <end position="34"/>
    </location>
</feature>
<feature type="transmembrane region" description="Helical" evidence="7">
    <location>
        <begin position="173"/>
        <end position="191"/>
    </location>
</feature>
<feature type="transmembrane region" description="Helical" evidence="7">
    <location>
        <begin position="220"/>
        <end position="246"/>
    </location>
</feature>